<keyword evidence="2" id="KW-1185">Reference proteome</keyword>
<dbReference type="OrthoDB" id="5826000at2759"/>
<dbReference type="OMA" id="MNNYNHP"/>
<evidence type="ECO:0000313" key="1">
    <source>
        <dbReference type="EMBL" id="OZF78596.1"/>
    </source>
</evidence>
<gene>
    <name evidence="1" type="ORF">FL82_11255</name>
</gene>
<proteinExistence type="predicted"/>
<accession>A0A260YYU3</accession>
<evidence type="ECO:0000313" key="2">
    <source>
        <dbReference type="Proteomes" id="UP000216624"/>
    </source>
</evidence>
<sequence>MVSSESRECIVSPTNELRAAVSIIDGMNNYNHPPPRRSSFDFDDEPQMVKLDIETNKGGRPRVGSGRRELQPLSENTLNMFACIVATIIAALAIFGLIITLFVLVLK</sequence>
<name>A0A260YYU3_CAERE</name>
<dbReference type="HOGENOM" id="CLU_2239027_0_0_1"/>
<dbReference type="Proteomes" id="UP000216624">
    <property type="component" value="Unassembled WGS sequence"/>
</dbReference>
<dbReference type="KEGG" id="crq:GCK72_018216"/>
<protein>
    <submittedName>
        <fullName evidence="1">Uncharacterized protein</fullName>
    </submittedName>
</protein>
<dbReference type="EMBL" id="NMWX01000510">
    <property type="protein sequence ID" value="OZF78596.1"/>
    <property type="molecule type" value="Genomic_DNA"/>
</dbReference>
<dbReference type="eggNOG" id="ENOG502T3C1">
    <property type="taxonomic scope" value="Eukaryota"/>
</dbReference>
<feature type="non-terminal residue" evidence="1">
    <location>
        <position position="1"/>
    </location>
</feature>
<organism evidence="1 2">
    <name type="scientific">Caenorhabditis remanei</name>
    <name type="common">Caenorhabditis vulgaris</name>
    <dbReference type="NCBI Taxonomy" id="31234"/>
    <lineage>
        <taxon>Eukaryota</taxon>
        <taxon>Metazoa</taxon>
        <taxon>Ecdysozoa</taxon>
        <taxon>Nematoda</taxon>
        <taxon>Chromadorea</taxon>
        <taxon>Rhabditida</taxon>
        <taxon>Rhabditina</taxon>
        <taxon>Rhabditomorpha</taxon>
        <taxon>Rhabditoidea</taxon>
        <taxon>Rhabditidae</taxon>
        <taxon>Peloderinae</taxon>
        <taxon>Caenorhabditis</taxon>
    </lineage>
</organism>
<reference evidence="1" key="1">
    <citation type="submission" date="2017-08" db="EMBL/GenBank/DDBJ databases">
        <authorList>
            <person name="de Groot N.N."/>
        </authorList>
    </citation>
    <scope>NUCLEOTIDE SEQUENCE [LARGE SCALE GENOMIC DNA]</scope>
    <source>
        <strain evidence="1">PX439</strain>
    </source>
</reference>
<comment type="caution">
    <text evidence="1">The sequence shown here is derived from an EMBL/GenBank/DDBJ whole genome shotgun (WGS) entry which is preliminary data.</text>
</comment>
<dbReference type="CTD" id="9812921"/>